<proteinExistence type="predicted"/>
<reference evidence="2 3" key="1">
    <citation type="submission" date="2019-06" db="EMBL/GenBank/DDBJ databases">
        <title>Genomic Encyclopedia of Type Strains, Phase IV (KMG-V): Genome sequencing to study the core and pangenomes of soil and plant-associated prokaryotes.</title>
        <authorList>
            <person name="Whitman W."/>
        </authorList>
    </citation>
    <scope>NUCLEOTIDE SEQUENCE [LARGE SCALE GENOMIC DNA]</scope>
    <source>
        <strain evidence="2 3">BR 11880</strain>
    </source>
</reference>
<dbReference type="InterPro" id="IPR029068">
    <property type="entry name" value="Glyas_Bleomycin-R_OHBP_Dase"/>
</dbReference>
<dbReference type="AlphaFoldDB" id="A0A560FT21"/>
<evidence type="ECO:0000259" key="1">
    <source>
        <dbReference type="Pfam" id="PF06983"/>
    </source>
</evidence>
<dbReference type="GO" id="GO:0032259">
    <property type="term" value="P:methylation"/>
    <property type="evidence" value="ECO:0007669"/>
    <property type="project" value="UniProtKB-KW"/>
</dbReference>
<dbReference type="PANTHER" id="PTHR33990:SF2">
    <property type="entry name" value="PHNB-LIKE DOMAIN-CONTAINING PROTEIN"/>
    <property type="match status" value="1"/>
</dbReference>
<dbReference type="CDD" id="cd06588">
    <property type="entry name" value="PhnB_like"/>
    <property type="match status" value="1"/>
</dbReference>
<feature type="domain" description="PhnB-like" evidence="1">
    <location>
        <begin position="3"/>
        <end position="117"/>
    </location>
</feature>
<keyword evidence="2" id="KW-0489">Methyltransferase</keyword>
<dbReference type="RefSeq" id="WP_145748323.1">
    <property type="nucleotide sequence ID" value="NZ_VITN01000001.1"/>
</dbReference>
<dbReference type="Gene3D" id="3.10.180.10">
    <property type="entry name" value="2,3-Dihydroxybiphenyl 1,2-Dioxygenase, domain 1"/>
    <property type="match status" value="1"/>
</dbReference>
<evidence type="ECO:0000313" key="3">
    <source>
        <dbReference type="Proteomes" id="UP000319859"/>
    </source>
</evidence>
<evidence type="ECO:0000313" key="2">
    <source>
        <dbReference type="EMBL" id="TWB24753.1"/>
    </source>
</evidence>
<dbReference type="PIRSF" id="PIRSF021700">
    <property type="entry name" value="3_dmu_93_MTrfase"/>
    <property type="match status" value="1"/>
</dbReference>
<dbReference type="GO" id="GO:0008168">
    <property type="term" value="F:methyltransferase activity"/>
    <property type="evidence" value="ECO:0007669"/>
    <property type="project" value="UniProtKB-KW"/>
</dbReference>
<name>A0A560FT21_9PROT</name>
<dbReference type="EMBL" id="VITN01000001">
    <property type="protein sequence ID" value="TWB24753.1"/>
    <property type="molecule type" value="Genomic_DNA"/>
</dbReference>
<dbReference type="InterPro" id="IPR009725">
    <property type="entry name" value="3_dmu_93_MTrfase"/>
</dbReference>
<dbReference type="PANTHER" id="PTHR33990">
    <property type="entry name" value="PROTEIN YJDN-RELATED"/>
    <property type="match status" value="1"/>
</dbReference>
<comment type="caution">
    <text evidence="2">The sequence shown here is derived from an EMBL/GenBank/DDBJ whole genome shotgun (WGS) entry which is preliminary data.</text>
</comment>
<dbReference type="OrthoDB" id="9806473at2"/>
<keyword evidence="2" id="KW-0808">Transferase</keyword>
<gene>
    <name evidence="2" type="ORF">FBZ89_101379</name>
</gene>
<sequence>MPTITPFLWFDTQAEDAARFYVSVFPNSRITTISHYGEAGPRPAGLVMSVAFELDGKPFIALNGGPHWKINEAISFVIDCADQAEVDRYWEVLTADGGKTHACGWLTDQFGVTWQVVPSGFIELVTSPDPIIARRAMTAMQEMIKLDINVLRRAVQG</sequence>
<dbReference type="InterPro" id="IPR028973">
    <property type="entry name" value="PhnB-like"/>
</dbReference>
<accession>A0A560FT21</accession>
<organism evidence="2 3">
    <name type="scientific">Nitrospirillum amazonense</name>
    <dbReference type="NCBI Taxonomy" id="28077"/>
    <lineage>
        <taxon>Bacteria</taxon>
        <taxon>Pseudomonadati</taxon>
        <taxon>Pseudomonadota</taxon>
        <taxon>Alphaproteobacteria</taxon>
        <taxon>Rhodospirillales</taxon>
        <taxon>Azospirillaceae</taxon>
        <taxon>Nitrospirillum</taxon>
    </lineage>
</organism>
<protein>
    <submittedName>
        <fullName evidence="2">Putative 3-demethylubiquinone-9 3-methyltransferase (Glyoxalase superfamily)</fullName>
    </submittedName>
</protein>
<dbReference type="Proteomes" id="UP000319859">
    <property type="component" value="Unassembled WGS sequence"/>
</dbReference>
<dbReference type="Pfam" id="PF06983">
    <property type="entry name" value="3-dmu-9_3-mt"/>
    <property type="match status" value="1"/>
</dbReference>
<dbReference type="SUPFAM" id="SSF54593">
    <property type="entry name" value="Glyoxalase/Bleomycin resistance protein/Dihydroxybiphenyl dioxygenase"/>
    <property type="match status" value="1"/>
</dbReference>
<keyword evidence="2" id="KW-0830">Ubiquinone</keyword>